<dbReference type="GO" id="GO:0005737">
    <property type="term" value="C:cytoplasm"/>
    <property type="evidence" value="ECO:0007669"/>
    <property type="project" value="UniProtKB-SubCell"/>
</dbReference>
<gene>
    <name evidence="6" type="primary">tilS</name>
    <name evidence="8" type="ORF">BOCO_0733</name>
</gene>
<comment type="function">
    <text evidence="6">Ligates lysine onto the cytidine present at position 34 of the AUA codon-specific tRNA(Ile) that contains the anticodon CAU, in an ATP-dependent manner. Cytidine is converted to lysidine, thus changing the amino acid specificity of the tRNA from methionine to isoleucine.</text>
</comment>
<evidence type="ECO:0000256" key="5">
    <source>
        <dbReference type="ARBA" id="ARBA00048539"/>
    </source>
</evidence>
<dbReference type="Gene3D" id="3.40.50.620">
    <property type="entry name" value="HUPs"/>
    <property type="match status" value="1"/>
</dbReference>
<comment type="similarity">
    <text evidence="6">Belongs to the tRNA(Ile)-lysidine synthase family.</text>
</comment>
<dbReference type="HAMAP" id="MF_01161">
    <property type="entry name" value="tRNA_Ile_lys_synt"/>
    <property type="match status" value="1"/>
</dbReference>
<comment type="caution">
    <text evidence="8">The sequence shown here is derived from an EMBL/GenBank/DDBJ whole genome shotgun (WGS) entry which is preliminary data.</text>
</comment>
<dbReference type="PANTHER" id="PTHR43033:SF1">
    <property type="entry name" value="TRNA(ILE)-LYSIDINE SYNTHASE-RELATED"/>
    <property type="match status" value="1"/>
</dbReference>
<comment type="subcellular location">
    <subcellularLocation>
        <location evidence="6">Cytoplasm</location>
    </subcellularLocation>
</comment>
<comment type="catalytic activity">
    <reaction evidence="5 6">
        <text>cytidine(34) in tRNA(Ile2) + L-lysine + ATP = lysidine(34) in tRNA(Ile2) + AMP + diphosphate + H(+)</text>
        <dbReference type="Rhea" id="RHEA:43744"/>
        <dbReference type="Rhea" id="RHEA-COMP:10625"/>
        <dbReference type="Rhea" id="RHEA-COMP:10670"/>
        <dbReference type="ChEBI" id="CHEBI:15378"/>
        <dbReference type="ChEBI" id="CHEBI:30616"/>
        <dbReference type="ChEBI" id="CHEBI:32551"/>
        <dbReference type="ChEBI" id="CHEBI:33019"/>
        <dbReference type="ChEBI" id="CHEBI:82748"/>
        <dbReference type="ChEBI" id="CHEBI:83665"/>
        <dbReference type="ChEBI" id="CHEBI:456215"/>
        <dbReference type="EC" id="6.3.4.19"/>
    </reaction>
</comment>
<dbReference type="Proteomes" id="UP000216004">
    <property type="component" value="Unassembled WGS sequence"/>
</dbReference>
<dbReference type="InterPro" id="IPR014729">
    <property type="entry name" value="Rossmann-like_a/b/a_fold"/>
</dbReference>
<evidence type="ECO:0000313" key="8">
    <source>
        <dbReference type="EMBL" id="OZG50216.1"/>
    </source>
</evidence>
<evidence type="ECO:0000313" key="9">
    <source>
        <dbReference type="Proteomes" id="UP000216004"/>
    </source>
</evidence>
<feature type="binding site" evidence="6">
    <location>
        <begin position="49"/>
        <end position="54"/>
    </location>
    <ligand>
        <name>ATP</name>
        <dbReference type="ChEBI" id="CHEBI:30616"/>
    </ligand>
</feature>
<keyword evidence="2 6" id="KW-0819">tRNA processing</keyword>
<comment type="domain">
    <text evidence="6">The N-terminal region contains the highly conserved SGGXDS motif, predicted to be a P-loop motif involved in ATP binding.</text>
</comment>
<keyword evidence="4 6" id="KW-0067">ATP-binding</keyword>
<proteinExistence type="inferred from homology"/>
<dbReference type="CDD" id="cd01992">
    <property type="entry name" value="TilS_N"/>
    <property type="match status" value="1"/>
</dbReference>
<keyword evidence="6" id="KW-0963">Cytoplasm</keyword>
<dbReference type="EC" id="6.3.4.19" evidence="6"/>
<evidence type="ECO:0000256" key="6">
    <source>
        <dbReference type="HAMAP-Rule" id="MF_01161"/>
    </source>
</evidence>
<evidence type="ECO:0000256" key="2">
    <source>
        <dbReference type="ARBA" id="ARBA00022694"/>
    </source>
</evidence>
<dbReference type="EMBL" id="MWWS01000004">
    <property type="protein sequence ID" value="OZG50216.1"/>
    <property type="molecule type" value="Genomic_DNA"/>
</dbReference>
<keyword evidence="3 6" id="KW-0547">Nucleotide-binding</keyword>
<evidence type="ECO:0000256" key="1">
    <source>
        <dbReference type="ARBA" id="ARBA00022598"/>
    </source>
</evidence>
<protein>
    <recommendedName>
        <fullName evidence="6">tRNA(Ile)-lysidine synthase</fullName>
        <ecNumber evidence="6">6.3.4.19</ecNumber>
    </recommendedName>
    <alternativeName>
        <fullName evidence="6">tRNA(Ile)-2-lysyl-cytidine synthase</fullName>
    </alternativeName>
    <alternativeName>
        <fullName evidence="6">tRNA(Ile)-lysidine synthetase</fullName>
    </alternativeName>
</protein>
<dbReference type="GO" id="GO:0032267">
    <property type="term" value="F:tRNA(Ile)-lysidine synthase activity"/>
    <property type="evidence" value="ECO:0007669"/>
    <property type="project" value="UniProtKB-EC"/>
</dbReference>
<evidence type="ECO:0000256" key="4">
    <source>
        <dbReference type="ARBA" id="ARBA00022840"/>
    </source>
</evidence>
<name>A0A261EU92_9BIFI</name>
<dbReference type="SUPFAM" id="SSF82829">
    <property type="entry name" value="MesJ substrate recognition domain-like"/>
    <property type="match status" value="1"/>
</dbReference>
<dbReference type="Pfam" id="PF01171">
    <property type="entry name" value="ATP_bind_3"/>
    <property type="match status" value="1"/>
</dbReference>
<evidence type="ECO:0000256" key="3">
    <source>
        <dbReference type="ARBA" id="ARBA00022741"/>
    </source>
</evidence>
<dbReference type="GO" id="GO:0006400">
    <property type="term" value="P:tRNA modification"/>
    <property type="evidence" value="ECO:0007669"/>
    <property type="project" value="UniProtKB-UniRule"/>
</dbReference>
<dbReference type="SUPFAM" id="SSF52402">
    <property type="entry name" value="Adenine nucleotide alpha hydrolases-like"/>
    <property type="match status" value="1"/>
</dbReference>
<dbReference type="InterPro" id="IPR011063">
    <property type="entry name" value="TilS/TtcA_N"/>
</dbReference>
<sequence>MYSALLKKSIGIVRQSLEGAGLASLEPNLRMHGKHEPAADSPLVLVACSGGRDSMALAALAHIVCPTLGIRCGMITIDHALQETSASVSAQVVNSCKQIGLNPVISNRVQVPHTRLGEEADARKARYQALVQAAQDYGASAVLLAHTADDQAEGVLIGLIRSSGLRAIAGMEEEIYQQGVLFLRPLLGLRRVETTQVCQTLGIAWWDDPTNGDHIQQGQALSADFPLRSRVRHDLLPALNQFAGKDIITQLARTANLARQDQNYIDEQAQDLLARSQQPHTGRAVSGTVPVCLTLKTLQDAHPVVRRHMWSILLESLGLGVSSRHIHQVDELVSAWHGQGPVALPSFYSATRQHHVILVCKNREYANR</sequence>
<dbReference type="GO" id="GO:0005524">
    <property type="term" value="F:ATP binding"/>
    <property type="evidence" value="ECO:0007669"/>
    <property type="project" value="UniProtKB-UniRule"/>
</dbReference>
<dbReference type="InterPro" id="IPR012795">
    <property type="entry name" value="tRNA_Ile_lys_synt_N"/>
</dbReference>
<organism evidence="8 9">
    <name type="scientific">Bombiscardovia coagulans</name>
    <dbReference type="NCBI Taxonomy" id="686666"/>
    <lineage>
        <taxon>Bacteria</taxon>
        <taxon>Bacillati</taxon>
        <taxon>Actinomycetota</taxon>
        <taxon>Actinomycetes</taxon>
        <taxon>Bifidobacteriales</taxon>
        <taxon>Bifidobacteriaceae</taxon>
        <taxon>Bombiscardovia</taxon>
    </lineage>
</organism>
<accession>A0A261EU92</accession>
<dbReference type="NCBIfam" id="TIGR02432">
    <property type="entry name" value="lysidine_TilS_N"/>
    <property type="match status" value="1"/>
</dbReference>
<dbReference type="PANTHER" id="PTHR43033">
    <property type="entry name" value="TRNA(ILE)-LYSIDINE SYNTHASE-RELATED"/>
    <property type="match status" value="1"/>
</dbReference>
<dbReference type="InterPro" id="IPR012094">
    <property type="entry name" value="tRNA_Ile_lys_synt"/>
</dbReference>
<evidence type="ECO:0000259" key="7">
    <source>
        <dbReference type="Pfam" id="PF01171"/>
    </source>
</evidence>
<keyword evidence="1 6" id="KW-0436">Ligase</keyword>
<dbReference type="AlphaFoldDB" id="A0A261EU92"/>
<dbReference type="Gene3D" id="1.20.59.20">
    <property type="match status" value="1"/>
</dbReference>
<feature type="domain" description="tRNA(Ile)-lysidine/2-thiocytidine synthase N-terminal" evidence="7">
    <location>
        <begin position="44"/>
        <end position="214"/>
    </location>
</feature>
<keyword evidence="9" id="KW-1185">Reference proteome</keyword>
<reference evidence="8 9" key="1">
    <citation type="journal article" date="2017" name="BMC Genomics">
        <title>Comparative genomic and phylogenomic analyses of the Bifidobacteriaceae family.</title>
        <authorList>
            <person name="Lugli G.A."/>
            <person name="Milani C."/>
            <person name="Turroni F."/>
            <person name="Duranti S."/>
            <person name="Mancabelli L."/>
            <person name="Mangifesta M."/>
            <person name="Ferrario C."/>
            <person name="Modesto M."/>
            <person name="Mattarelli P."/>
            <person name="Jiri K."/>
            <person name="van Sinderen D."/>
            <person name="Ventura M."/>
        </authorList>
    </citation>
    <scope>NUCLEOTIDE SEQUENCE [LARGE SCALE GENOMIC DNA]</scope>
    <source>
        <strain evidence="8 9">DSM 22924</strain>
    </source>
</reference>